<dbReference type="InterPro" id="IPR011006">
    <property type="entry name" value="CheY-like_superfamily"/>
</dbReference>
<evidence type="ECO:0000313" key="4">
    <source>
        <dbReference type="EMBL" id="MBT1699981.1"/>
    </source>
</evidence>
<name>A0AAP2GL36_9BACT</name>
<organism evidence="4 5">
    <name type="scientific">Chryseosolibacter histidini</name>
    <dbReference type="NCBI Taxonomy" id="2782349"/>
    <lineage>
        <taxon>Bacteria</taxon>
        <taxon>Pseudomonadati</taxon>
        <taxon>Bacteroidota</taxon>
        <taxon>Cytophagia</taxon>
        <taxon>Cytophagales</taxon>
        <taxon>Chryseotaleaceae</taxon>
        <taxon>Chryseosolibacter</taxon>
    </lineage>
</organism>
<keyword evidence="1 2" id="KW-0597">Phosphoprotein</keyword>
<proteinExistence type="predicted"/>
<dbReference type="InterPro" id="IPR050595">
    <property type="entry name" value="Bact_response_regulator"/>
</dbReference>
<keyword evidence="5" id="KW-1185">Reference proteome</keyword>
<dbReference type="EMBL" id="JAHESF010000032">
    <property type="protein sequence ID" value="MBT1699981.1"/>
    <property type="molecule type" value="Genomic_DNA"/>
</dbReference>
<reference evidence="4 5" key="1">
    <citation type="submission" date="2021-05" db="EMBL/GenBank/DDBJ databases">
        <title>A Polyphasic approach of four new species of the genus Ohtaekwangia: Ohtaekwangia histidinii sp. nov., Ohtaekwangia cretensis sp. nov., Ohtaekwangia indiensis sp. nov., Ohtaekwangia reichenbachii sp. nov. from diverse environment.</title>
        <authorList>
            <person name="Octaviana S."/>
        </authorList>
    </citation>
    <scope>NUCLEOTIDE SEQUENCE [LARGE SCALE GENOMIC DNA]</scope>
    <source>
        <strain evidence="4 5">PWU4</strain>
    </source>
</reference>
<dbReference type="AlphaFoldDB" id="A0AAP2GL36"/>
<dbReference type="GO" id="GO:0000160">
    <property type="term" value="P:phosphorelay signal transduction system"/>
    <property type="evidence" value="ECO:0007669"/>
    <property type="project" value="InterPro"/>
</dbReference>
<dbReference type="Proteomes" id="UP001319200">
    <property type="component" value="Unassembled WGS sequence"/>
</dbReference>
<dbReference type="Pfam" id="PF00072">
    <property type="entry name" value="Response_reg"/>
    <property type="match status" value="1"/>
</dbReference>
<comment type="caution">
    <text evidence="4">The sequence shown here is derived from an EMBL/GenBank/DDBJ whole genome shotgun (WGS) entry which is preliminary data.</text>
</comment>
<sequence>MNTPKIVFIIDDDADDREIFTDVLKDIDGAFEVWQSESADDAMLRMRLSRNLPQYIFLDLNMPKVNGMECLKALKENSHLSPIPIFLYSTTVKPRDVEQARSLGASGIISKTSNIKALRKALAKLLSGEPLEQYTLFV</sequence>
<dbReference type="PANTHER" id="PTHR44591">
    <property type="entry name" value="STRESS RESPONSE REGULATOR PROTEIN 1"/>
    <property type="match status" value="1"/>
</dbReference>
<dbReference type="RefSeq" id="WP_254168267.1">
    <property type="nucleotide sequence ID" value="NZ_JAHESF010000032.1"/>
</dbReference>
<dbReference type="SMART" id="SM00448">
    <property type="entry name" value="REC"/>
    <property type="match status" value="1"/>
</dbReference>
<dbReference type="PROSITE" id="PS50110">
    <property type="entry name" value="RESPONSE_REGULATORY"/>
    <property type="match status" value="1"/>
</dbReference>
<evidence type="ECO:0000256" key="2">
    <source>
        <dbReference type="PROSITE-ProRule" id="PRU00169"/>
    </source>
</evidence>
<dbReference type="InterPro" id="IPR001789">
    <property type="entry name" value="Sig_transdc_resp-reg_receiver"/>
</dbReference>
<evidence type="ECO:0000256" key="1">
    <source>
        <dbReference type="ARBA" id="ARBA00022553"/>
    </source>
</evidence>
<evidence type="ECO:0000259" key="3">
    <source>
        <dbReference type="PROSITE" id="PS50110"/>
    </source>
</evidence>
<dbReference type="SUPFAM" id="SSF52172">
    <property type="entry name" value="CheY-like"/>
    <property type="match status" value="1"/>
</dbReference>
<dbReference type="Gene3D" id="3.40.50.2300">
    <property type="match status" value="1"/>
</dbReference>
<feature type="domain" description="Response regulatory" evidence="3">
    <location>
        <begin position="6"/>
        <end position="126"/>
    </location>
</feature>
<evidence type="ECO:0000313" key="5">
    <source>
        <dbReference type="Proteomes" id="UP001319200"/>
    </source>
</evidence>
<accession>A0AAP2GL36</accession>
<dbReference type="PANTHER" id="PTHR44591:SF3">
    <property type="entry name" value="RESPONSE REGULATORY DOMAIN-CONTAINING PROTEIN"/>
    <property type="match status" value="1"/>
</dbReference>
<feature type="modified residue" description="4-aspartylphosphate" evidence="2">
    <location>
        <position position="59"/>
    </location>
</feature>
<protein>
    <submittedName>
        <fullName evidence="4">Response regulator</fullName>
    </submittedName>
</protein>
<gene>
    <name evidence="4" type="ORF">KK083_24050</name>
</gene>